<feature type="domain" description="Asparagine synthetase" evidence="4">
    <location>
        <begin position="253"/>
        <end position="604"/>
    </location>
</feature>
<protein>
    <recommendedName>
        <fullName evidence="2">asparagine synthase (glutamine-hydrolyzing)</fullName>
        <ecNumber evidence="2">6.3.5.4</ecNumber>
    </recommendedName>
</protein>
<evidence type="ECO:0000256" key="3">
    <source>
        <dbReference type="ARBA" id="ARBA00048741"/>
    </source>
</evidence>
<dbReference type="GO" id="GO:0006529">
    <property type="term" value="P:asparagine biosynthetic process"/>
    <property type="evidence" value="ECO:0007669"/>
    <property type="project" value="InterPro"/>
</dbReference>
<dbReference type="EMBL" id="JACHHZ010000001">
    <property type="protein sequence ID" value="MBB6091223.1"/>
    <property type="molecule type" value="Genomic_DNA"/>
</dbReference>
<evidence type="ECO:0000256" key="1">
    <source>
        <dbReference type="ARBA" id="ARBA00005187"/>
    </source>
</evidence>
<sequence length="614" mass="68712">MFRYLAFIYEPSSPVQSRFMRHAQMVLSAHQQWSAAAACNGLQVWSAGGHPSRLHAAALPGEAGVVLGSVFRRLPIEDPEPAPRAHWTEPLAAELVQTRGDLLLTYFWGNYVAVLNDRESGSTFVLKDPTGDLPCIQCRQSDVTILFSHVADCELIGLHPFTLRRAYLSARVLGNLDPRESPFHDVTPVLPGMRLEIRRGVIGQTIVPSMRWWPQTFCSAEQRIEQDGAAQILESTLRSCTLALAQGHEHPLVELSGGLDSSLISACLAALPARQRPFAYTYFDLRAISDERPWARRVADHLGLEYQAFGCDPRGVRLEPLESLQKTFEPVYVIAHLQGSTVRQTLVQDRGSTAVFTGIGGDSILGSHSLTHTLSDYFSARGPGPRTFALAAQLARCRNLTVWHVLHRSLRRWLLGSTMAEQRSGLTSANSIASAETRRMQSQQRTYPHPWFEHQTRVPWSLIRRLGSLLYSPQFYDASVGPDEHAAETLSPLYSQPVVELCLRIPLYVHFDGGRDRGLARRAFEAHLPRENLERQWKDRAPDYAEELIRGNRAYVRERLLDGVLVREGLLDRAALEATLSDTPSRSSVGTGEILRHLDAELWLSKWTATSSLR</sequence>
<dbReference type="Pfam" id="PF00733">
    <property type="entry name" value="Asn_synthase"/>
    <property type="match status" value="1"/>
</dbReference>
<dbReference type="PANTHER" id="PTHR43284:SF1">
    <property type="entry name" value="ASPARAGINE SYNTHETASE"/>
    <property type="match status" value="1"/>
</dbReference>
<dbReference type="InterPro" id="IPR051786">
    <property type="entry name" value="ASN_synthetase/amidase"/>
</dbReference>
<gene>
    <name evidence="5" type="ORF">HNQ60_000069</name>
</gene>
<dbReference type="GO" id="GO:0004066">
    <property type="term" value="F:asparagine synthase (glutamine-hydrolyzing) activity"/>
    <property type="evidence" value="ECO:0007669"/>
    <property type="project" value="UniProtKB-EC"/>
</dbReference>
<evidence type="ECO:0000313" key="5">
    <source>
        <dbReference type="EMBL" id="MBB6091223.1"/>
    </source>
</evidence>
<reference evidence="5 6" key="1">
    <citation type="submission" date="2020-08" db="EMBL/GenBank/DDBJ databases">
        <title>Genomic Encyclopedia of Type Strains, Phase IV (KMG-IV): sequencing the most valuable type-strain genomes for metagenomic binning, comparative biology and taxonomic classification.</title>
        <authorList>
            <person name="Goeker M."/>
        </authorList>
    </citation>
    <scope>NUCLEOTIDE SEQUENCE [LARGE SCALE GENOMIC DNA]</scope>
    <source>
        <strain evidence="5 6">DSM 26723</strain>
    </source>
</reference>
<organism evidence="5 6">
    <name type="scientific">Povalibacter uvarum</name>
    <dbReference type="NCBI Taxonomy" id="732238"/>
    <lineage>
        <taxon>Bacteria</taxon>
        <taxon>Pseudomonadati</taxon>
        <taxon>Pseudomonadota</taxon>
        <taxon>Gammaproteobacteria</taxon>
        <taxon>Steroidobacterales</taxon>
        <taxon>Steroidobacteraceae</taxon>
        <taxon>Povalibacter</taxon>
    </lineage>
</organism>
<evidence type="ECO:0000259" key="4">
    <source>
        <dbReference type="Pfam" id="PF00733"/>
    </source>
</evidence>
<comment type="catalytic activity">
    <reaction evidence="3">
        <text>L-aspartate + L-glutamine + ATP + H2O = L-asparagine + L-glutamate + AMP + diphosphate + H(+)</text>
        <dbReference type="Rhea" id="RHEA:12228"/>
        <dbReference type="ChEBI" id="CHEBI:15377"/>
        <dbReference type="ChEBI" id="CHEBI:15378"/>
        <dbReference type="ChEBI" id="CHEBI:29985"/>
        <dbReference type="ChEBI" id="CHEBI:29991"/>
        <dbReference type="ChEBI" id="CHEBI:30616"/>
        <dbReference type="ChEBI" id="CHEBI:33019"/>
        <dbReference type="ChEBI" id="CHEBI:58048"/>
        <dbReference type="ChEBI" id="CHEBI:58359"/>
        <dbReference type="ChEBI" id="CHEBI:456215"/>
        <dbReference type="EC" id="6.3.5.4"/>
    </reaction>
</comment>
<dbReference type="InterPro" id="IPR014729">
    <property type="entry name" value="Rossmann-like_a/b/a_fold"/>
</dbReference>
<keyword evidence="5" id="KW-0436">Ligase</keyword>
<evidence type="ECO:0000256" key="2">
    <source>
        <dbReference type="ARBA" id="ARBA00012737"/>
    </source>
</evidence>
<evidence type="ECO:0000313" key="6">
    <source>
        <dbReference type="Proteomes" id="UP000588068"/>
    </source>
</evidence>
<keyword evidence="6" id="KW-1185">Reference proteome</keyword>
<dbReference type="SUPFAM" id="SSF52402">
    <property type="entry name" value="Adenine nucleotide alpha hydrolases-like"/>
    <property type="match status" value="1"/>
</dbReference>
<dbReference type="Gene3D" id="3.40.50.620">
    <property type="entry name" value="HUPs"/>
    <property type="match status" value="1"/>
</dbReference>
<name>A0A841HEW2_9GAMM</name>
<comment type="pathway">
    <text evidence="1">Amino-acid biosynthesis; L-asparagine biosynthesis; L-asparagine from L-aspartate (L-Gln route): step 1/1.</text>
</comment>
<dbReference type="AlphaFoldDB" id="A0A841HEW2"/>
<accession>A0A841HEW2</accession>
<comment type="caution">
    <text evidence="5">The sequence shown here is derived from an EMBL/GenBank/DDBJ whole genome shotgun (WGS) entry which is preliminary data.</text>
</comment>
<dbReference type="InterPro" id="IPR001962">
    <property type="entry name" value="Asn_synthase"/>
</dbReference>
<proteinExistence type="predicted"/>
<dbReference type="EC" id="6.3.5.4" evidence="2"/>
<dbReference type="PANTHER" id="PTHR43284">
    <property type="entry name" value="ASPARAGINE SYNTHETASE (GLUTAMINE-HYDROLYZING)"/>
    <property type="match status" value="1"/>
</dbReference>
<dbReference type="RefSeq" id="WP_184329036.1">
    <property type="nucleotide sequence ID" value="NZ_JACHHZ010000001.1"/>
</dbReference>
<dbReference type="Proteomes" id="UP000588068">
    <property type="component" value="Unassembled WGS sequence"/>
</dbReference>